<protein>
    <recommendedName>
        <fullName evidence="4">DUF2066 domain-containing protein</fullName>
    </recommendedName>
</protein>
<accession>A0ABZ2C979</accession>
<feature type="chain" id="PRO_5045860227" description="DUF2066 domain-containing protein" evidence="1">
    <location>
        <begin position="19"/>
        <end position="319"/>
    </location>
</feature>
<name>A0ABZ2C979_9PROT</name>
<proteinExistence type="predicted"/>
<dbReference type="RefSeq" id="WP_331255980.1">
    <property type="nucleotide sequence ID" value="NZ_CP133270.1"/>
</dbReference>
<dbReference type="Proteomes" id="UP001330434">
    <property type="component" value="Chromosome"/>
</dbReference>
<reference evidence="2 3" key="1">
    <citation type="journal article" date="2024" name="Environ. Microbiol.">
        <title>Novel evolutionary insights on the interactions of the Holosporales (Alphaproteobacteria) with eukaryotic hosts from comparative genomics.</title>
        <authorList>
            <person name="Giovannini M."/>
            <person name="Petroni G."/>
            <person name="Castelli M."/>
        </authorList>
    </citation>
    <scope>NUCLEOTIDE SEQUENCE [LARGE SCALE GENOMIC DNA]</scope>
    <source>
        <strain evidence="2 3">US_Bl 15I1</strain>
    </source>
</reference>
<gene>
    <name evidence="2" type="ORF">Bealeia1_01397</name>
</gene>
<dbReference type="EMBL" id="CP133270">
    <property type="protein sequence ID" value="WVX67199.1"/>
    <property type="molecule type" value="Genomic_DNA"/>
</dbReference>
<sequence>MKILIALMASLFSFTAVCEAKVLDEKGQPLPAIVEIFSVFNPQFGANPSLDALNTYGQKTFLRPSKSERLSPEALEHYHKLLSPLDKNEQQKLLTFFNDIGDIEAIFPAQKSYDYILIMGSTVQSMRKRLMFLSQLIEDEKLKLNQDQQLIFLVGDRTLFSSETKDVLLDPKPFPLKKGWVAPKALPKNENDLAVYIWNQLELPNALRSLRSQNPIVVKAEKRSNERRAQTDDTVKAWLEEFKVSPGSCLIISENPFIYYQELTMRVVFEKLNRTSGFTFEAVGPENRQGQQELPINLGVLLDNLARVLFLETQIKTLK</sequence>
<evidence type="ECO:0008006" key="4">
    <source>
        <dbReference type="Google" id="ProtNLM"/>
    </source>
</evidence>
<feature type="signal peptide" evidence="1">
    <location>
        <begin position="1"/>
        <end position="18"/>
    </location>
</feature>
<evidence type="ECO:0000256" key="1">
    <source>
        <dbReference type="SAM" id="SignalP"/>
    </source>
</evidence>
<evidence type="ECO:0000313" key="2">
    <source>
        <dbReference type="EMBL" id="WVX67199.1"/>
    </source>
</evidence>
<keyword evidence="3" id="KW-1185">Reference proteome</keyword>
<organism evidence="2 3">
    <name type="scientific">Candidatus Bealeia paramacronuclearis</name>
    <dbReference type="NCBI Taxonomy" id="1921001"/>
    <lineage>
        <taxon>Bacteria</taxon>
        <taxon>Pseudomonadati</taxon>
        <taxon>Pseudomonadota</taxon>
        <taxon>Alphaproteobacteria</taxon>
        <taxon>Holosporales</taxon>
        <taxon>Holosporaceae</taxon>
        <taxon>Candidatus Bealeia</taxon>
    </lineage>
</organism>
<keyword evidence="1" id="KW-0732">Signal</keyword>
<evidence type="ECO:0000313" key="3">
    <source>
        <dbReference type="Proteomes" id="UP001330434"/>
    </source>
</evidence>